<keyword evidence="1" id="KW-0812">Transmembrane</keyword>
<dbReference type="Proteomes" id="UP000057158">
    <property type="component" value="Chromosome"/>
</dbReference>
<evidence type="ECO:0000256" key="1">
    <source>
        <dbReference type="SAM" id="Phobius"/>
    </source>
</evidence>
<dbReference type="EMBL" id="CP010802">
    <property type="protein sequence ID" value="ALC15434.1"/>
    <property type="molecule type" value="Genomic_DNA"/>
</dbReference>
<keyword evidence="3" id="KW-1185">Reference proteome</keyword>
<evidence type="ECO:0000313" key="2">
    <source>
        <dbReference type="EMBL" id="ALC15434.1"/>
    </source>
</evidence>
<reference evidence="2" key="1">
    <citation type="submission" date="2015-07" db="EMBL/GenBank/DDBJ databases">
        <title>Isolation and Genomic Characterization of a Novel Halophilic Metal-Reducing Deltaproteobacterium from the Deep Subsurface.</title>
        <authorList>
            <person name="Badalamenti J.P."/>
            <person name="Summers Z.M."/>
            <person name="Gralnick J.A."/>
            <person name="Bond D.R."/>
        </authorList>
    </citation>
    <scope>NUCLEOTIDE SEQUENCE [LARGE SCALE GENOMIC DNA]</scope>
    <source>
        <strain evidence="2">WTL</strain>
    </source>
</reference>
<feature type="transmembrane region" description="Helical" evidence="1">
    <location>
        <begin position="20"/>
        <end position="41"/>
    </location>
</feature>
<gene>
    <name evidence="2" type="ORF">DSOUD_0646</name>
</gene>
<sequence>MNTSTTDKSQNRVRHSALDYLLYVLAGGVVAAISFSFILWLRF</sequence>
<keyword evidence="1" id="KW-1133">Transmembrane helix</keyword>
<dbReference type="KEGG" id="des:DSOUD_0646"/>
<dbReference type="AlphaFoldDB" id="A0A0M4CZH2"/>
<keyword evidence="1" id="KW-0472">Membrane</keyword>
<proteinExistence type="predicted"/>
<evidence type="ECO:0000313" key="3">
    <source>
        <dbReference type="Proteomes" id="UP000057158"/>
    </source>
</evidence>
<dbReference type="PATRIC" id="fig|1603606.3.peg.703"/>
<accession>A0A0M4CZH2</accession>
<name>A0A0M4CZH2_9BACT</name>
<dbReference type="RefSeq" id="WP_269745864.1">
    <property type="nucleotide sequence ID" value="NZ_CP010802.1"/>
</dbReference>
<organism evidence="2 3">
    <name type="scientific">Desulfuromonas soudanensis</name>
    <dbReference type="NCBI Taxonomy" id="1603606"/>
    <lineage>
        <taxon>Bacteria</taxon>
        <taxon>Pseudomonadati</taxon>
        <taxon>Thermodesulfobacteriota</taxon>
        <taxon>Desulfuromonadia</taxon>
        <taxon>Desulfuromonadales</taxon>
        <taxon>Desulfuromonadaceae</taxon>
        <taxon>Desulfuromonas</taxon>
    </lineage>
</organism>
<protein>
    <submittedName>
        <fullName evidence="2">Uncharacterized protein</fullName>
    </submittedName>
</protein>